<dbReference type="EMBL" id="CP000505">
    <property type="protein sequence ID" value="ABL78378.1"/>
    <property type="molecule type" value="Genomic_DNA"/>
</dbReference>
<dbReference type="HOGENOM" id="CLU_124456_3_1_2"/>
<dbReference type="KEGG" id="tpe:Tpen_0978"/>
<accession>A1RYU8</accession>
<dbReference type="EnsemblBacteria" id="ABL78378">
    <property type="protein sequence ID" value="ABL78378"/>
    <property type="gene ID" value="Tpen_0978"/>
</dbReference>
<protein>
    <submittedName>
        <fullName evidence="1">PIN domain protein</fullName>
    </submittedName>
</protein>
<proteinExistence type="predicted"/>
<reference evidence="2" key="1">
    <citation type="journal article" date="2008" name="J. Bacteriol.">
        <title>Genome sequence of Thermofilum pendens reveals an exceptional loss of biosynthetic pathways without genome reduction.</title>
        <authorList>
            <person name="Anderson I."/>
            <person name="Rodriguez J."/>
            <person name="Susanti D."/>
            <person name="Porat I."/>
            <person name="Reich C."/>
            <person name="Ulrich L.E."/>
            <person name="Elkins J.G."/>
            <person name="Mavromatis K."/>
            <person name="Lykidis A."/>
            <person name="Kim E."/>
            <person name="Thompson L.S."/>
            <person name="Nolan M."/>
            <person name="Land M."/>
            <person name="Copeland A."/>
            <person name="Lapidus A."/>
            <person name="Lucas S."/>
            <person name="Detter C."/>
            <person name="Zhulin I.B."/>
            <person name="Olsen G.J."/>
            <person name="Whitman W."/>
            <person name="Mukhopadhyay B."/>
            <person name="Bristow J."/>
            <person name="Kyrpides N."/>
        </authorList>
    </citation>
    <scope>NUCLEOTIDE SEQUENCE [LARGE SCALE GENOMIC DNA]</scope>
    <source>
        <strain evidence="2">DSM 2475 / Hrk 5</strain>
    </source>
</reference>
<evidence type="ECO:0000313" key="1">
    <source>
        <dbReference type="EMBL" id="ABL78378.1"/>
    </source>
</evidence>
<organism evidence="1 2">
    <name type="scientific">Thermofilum pendens (strain DSM 2475 / Hrk 5)</name>
    <dbReference type="NCBI Taxonomy" id="368408"/>
    <lineage>
        <taxon>Archaea</taxon>
        <taxon>Thermoproteota</taxon>
        <taxon>Thermoprotei</taxon>
        <taxon>Thermofilales</taxon>
        <taxon>Thermofilaceae</taxon>
        <taxon>Thermofilum</taxon>
    </lineage>
</organism>
<sequence length="105" mass="12009">MEGYISALTVVIIYFLGARTLSEAESREVTKRAIRGFNIVSMSEDVIKKALGENRIKDLEDAIQFHSAKEVADVLITRNKRDFRAVEDEEIEVLTPEEFLEKYKA</sequence>
<gene>
    <name evidence="1" type="ordered locus">Tpen_0978</name>
</gene>
<dbReference type="SUPFAM" id="SSF88723">
    <property type="entry name" value="PIN domain-like"/>
    <property type="match status" value="1"/>
</dbReference>
<dbReference type="Gene3D" id="3.40.50.1010">
    <property type="entry name" value="5'-nuclease"/>
    <property type="match status" value="1"/>
</dbReference>
<dbReference type="Proteomes" id="UP000000641">
    <property type="component" value="Chromosome"/>
</dbReference>
<keyword evidence="2" id="KW-1185">Reference proteome</keyword>
<dbReference type="InterPro" id="IPR029060">
    <property type="entry name" value="PIN-like_dom_sf"/>
</dbReference>
<name>A1RYU8_THEPD</name>
<dbReference type="AlphaFoldDB" id="A1RYU8"/>
<evidence type="ECO:0000313" key="2">
    <source>
        <dbReference type="Proteomes" id="UP000000641"/>
    </source>
</evidence>
<dbReference type="eggNOG" id="arCOG08620">
    <property type="taxonomic scope" value="Archaea"/>
</dbReference>